<dbReference type="InterPro" id="IPR051044">
    <property type="entry name" value="MAG_DAG_Lipase"/>
</dbReference>
<dbReference type="SUPFAM" id="SSF53474">
    <property type="entry name" value="alpha/beta-Hydrolases"/>
    <property type="match status" value="1"/>
</dbReference>
<dbReference type="EMBL" id="VSSQ01012336">
    <property type="protein sequence ID" value="MPM48988.1"/>
    <property type="molecule type" value="Genomic_DNA"/>
</dbReference>
<dbReference type="GO" id="GO:0047372">
    <property type="term" value="F:monoacylglycerol lipase activity"/>
    <property type="evidence" value="ECO:0007669"/>
    <property type="project" value="UniProtKB-EC"/>
</dbReference>
<protein>
    <submittedName>
        <fullName evidence="2">Monoacylglycerol lipase</fullName>
        <ecNumber evidence="2">3.1.1.23</ecNumber>
    </submittedName>
</protein>
<gene>
    <name evidence="2" type="ORF">SDC9_95715</name>
</gene>
<dbReference type="Gene3D" id="3.40.50.1820">
    <property type="entry name" value="alpha/beta hydrolase"/>
    <property type="match status" value="1"/>
</dbReference>
<proteinExistence type="predicted"/>
<dbReference type="EC" id="3.1.1.23" evidence="2"/>
<dbReference type="InterPro" id="IPR022742">
    <property type="entry name" value="Hydrolase_4"/>
</dbReference>
<accession>A0A645A8F6</accession>
<name>A0A645A8F6_9ZZZZ</name>
<keyword evidence="2" id="KW-0378">Hydrolase</keyword>
<organism evidence="2">
    <name type="scientific">bioreactor metagenome</name>
    <dbReference type="NCBI Taxonomy" id="1076179"/>
    <lineage>
        <taxon>unclassified sequences</taxon>
        <taxon>metagenomes</taxon>
        <taxon>ecological metagenomes</taxon>
    </lineage>
</organism>
<evidence type="ECO:0000313" key="2">
    <source>
        <dbReference type="EMBL" id="MPM48988.1"/>
    </source>
</evidence>
<dbReference type="AlphaFoldDB" id="A0A645A8F6"/>
<dbReference type="InterPro" id="IPR029058">
    <property type="entry name" value="AB_hydrolase_fold"/>
</dbReference>
<comment type="caution">
    <text evidence="2">The sequence shown here is derived from an EMBL/GenBank/DDBJ whole genome shotgun (WGS) entry which is preliminary data.</text>
</comment>
<feature type="domain" description="Serine aminopeptidase S33" evidence="1">
    <location>
        <begin position="28"/>
        <end position="291"/>
    </location>
</feature>
<reference evidence="2" key="1">
    <citation type="submission" date="2019-08" db="EMBL/GenBank/DDBJ databases">
        <authorList>
            <person name="Kucharzyk K."/>
            <person name="Murdoch R.W."/>
            <person name="Higgins S."/>
            <person name="Loffler F."/>
        </authorList>
    </citation>
    <scope>NUCLEOTIDE SEQUENCE</scope>
</reference>
<dbReference type="Pfam" id="PF12146">
    <property type="entry name" value="Hydrolase_4"/>
    <property type="match status" value="1"/>
</dbReference>
<sequence>MKTSEFELTMADGFVQHIRLWSPEEDDYKGILLVLHGAAEHGGRYENFADFMTSNGYIVCVPDHRGHGLSVQNEDDLGYFSDDDGWSKIIEDVNALILYLKERFAGRKLYLMGHSMGSFLARTYAIRHGEMIDALILSGTAHNPKGILSFGKSLAVWDIKAGKARKRSPRINKMAFLDLNKCFKDGKTGFEWLSRDSAVCEKFAADKLCGFNFTSSAFRDMFSGLLEITDMSNIEKMPKALPVLLIAGKCDPVGGFGKMVLKCDMAFKAAGLRDVTLKLYDGMRHEVLNELGKEEVYHDILNWLKKVG</sequence>
<evidence type="ECO:0000259" key="1">
    <source>
        <dbReference type="Pfam" id="PF12146"/>
    </source>
</evidence>
<dbReference type="PANTHER" id="PTHR11614">
    <property type="entry name" value="PHOSPHOLIPASE-RELATED"/>
    <property type="match status" value="1"/>
</dbReference>